<accession>F0QXT3</accession>
<proteinExistence type="predicted"/>
<keyword evidence="1" id="KW-1133">Transmembrane helix</keyword>
<dbReference type="KEGG" id="vmo:VMUT_1039"/>
<protein>
    <submittedName>
        <fullName evidence="2">Uncharacterized protein</fullName>
    </submittedName>
</protein>
<gene>
    <name evidence="2" type="ordered locus">VMUT_1039</name>
</gene>
<evidence type="ECO:0000313" key="3">
    <source>
        <dbReference type="Proteomes" id="UP000007485"/>
    </source>
</evidence>
<dbReference type="EMBL" id="CP002529">
    <property type="protein sequence ID" value="ADY01246.1"/>
    <property type="molecule type" value="Genomic_DNA"/>
</dbReference>
<organism evidence="2 3">
    <name type="scientific">Vulcanisaeta moutnovskia (strain 768-28)</name>
    <dbReference type="NCBI Taxonomy" id="985053"/>
    <lineage>
        <taxon>Archaea</taxon>
        <taxon>Thermoproteota</taxon>
        <taxon>Thermoprotei</taxon>
        <taxon>Thermoproteales</taxon>
        <taxon>Thermoproteaceae</taxon>
        <taxon>Vulcanisaeta</taxon>
    </lineage>
</organism>
<evidence type="ECO:0000256" key="1">
    <source>
        <dbReference type="SAM" id="Phobius"/>
    </source>
</evidence>
<feature type="transmembrane region" description="Helical" evidence="1">
    <location>
        <begin position="12"/>
        <end position="34"/>
    </location>
</feature>
<dbReference type="Proteomes" id="UP000007485">
    <property type="component" value="Chromosome"/>
</dbReference>
<keyword evidence="3" id="KW-1185">Reference proteome</keyword>
<evidence type="ECO:0000313" key="2">
    <source>
        <dbReference type="EMBL" id="ADY01246.1"/>
    </source>
</evidence>
<keyword evidence="1" id="KW-0812">Transmembrane</keyword>
<reference evidence="2 3" key="1">
    <citation type="journal article" date="2011" name="J. Bacteriol.">
        <title>Complete genome sequence of 'Vulcanisaeta moutnovskia' strain 768-28, a novel member of the hyperthermophilic crenarchaeal genus vulcanisaeta.</title>
        <authorList>
            <person name="Gumerov V.M."/>
            <person name="Mardanov A.V."/>
            <person name="Beletsky A.V."/>
            <person name="Prokofeva M.I."/>
            <person name="Bonch-Osmolovskaya E.A."/>
            <person name="Ravin N.V."/>
            <person name="Skryabin K.G."/>
        </authorList>
    </citation>
    <scope>NUCLEOTIDE SEQUENCE [LARGE SCALE GENOMIC DNA]</scope>
    <source>
        <strain evidence="2 3">768-28</strain>
    </source>
</reference>
<sequence>MGLVIITISLLALYSSPILIIGISLIPLGLVLMWDESSSNDPTIDLYNSWDNIVLMFEELNIIRRAVYLPSGYIESGQSMALVPLTIAEGVRLTKLPLKLSVRLGISGAGILLFTPGTKVINMCRDAGAISIGNPQTSLTSCLINHLALIKRVSLQETHDGFRIDIAGSRLRRMYEGTIVEKILGSPIASVVASVVAEALGTPVYIDREEVMSNRRSIYIVRLPIGGG</sequence>
<dbReference type="HOGENOM" id="CLU_1149864_0_0_2"/>
<dbReference type="STRING" id="985053.VMUT_1039"/>
<name>F0QXT3_VULM7</name>
<keyword evidence="1" id="KW-0472">Membrane</keyword>
<dbReference type="AlphaFoldDB" id="F0QXT3"/>
<dbReference type="eggNOG" id="arCOG03442">
    <property type="taxonomic scope" value="Archaea"/>
</dbReference>